<evidence type="ECO:0000313" key="1">
    <source>
        <dbReference type="Proteomes" id="UP000887579"/>
    </source>
</evidence>
<sequence>MYPENLRAKFKIKNKLFAKAVGEIFGTFLLCFIGLSVIAQLILKRETMNTWIQINVGWGFAVTFSASAVSKVSGGHLNPAVTMLFFTFKLIDFKTMIVYFVSQIFGAFLGAAGVYALYYDLFHAFDGGVRTITGPKGSAGVFTTFPPDWLSPRGAFVDQIVGTGILCLFVVVIIDKRNKIPEYLHCLLFGLVLLMIGCGFGANLGYPINPARDFGPRLFAFLIYGPEVFTYPYASYWLITIIAPLIGAIIFGWSYYFFSGFHIDDEEIRTNEYEAVATTDIPLKIKH</sequence>
<reference evidence="2" key="1">
    <citation type="submission" date="2022-11" db="UniProtKB">
        <authorList>
            <consortium name="WormBaseParasite"/>
        </authorList>
    </citation>
    <scope>IDENTIFICATION</scope>
</reference>
<dbReference type="WBParaSite" id="ES5_v2.g18692.t1">
    <property type="protein sequence ID" value="ES5_v2.g18692.t1"/>
    <property type="gene ID" value="ES5_v2.g18692"/>
</dbReference>
<protein>
    <submittedName>
        <fullName evidence="2">Aquaporin</fullName>
    </submittedName>
</protein>
<organism evidence="1 2">
    <name type="scientific">Panagrolaimus sp. ES5</name>
    <dbReference type="NCBI Taxonomy" id="591445"/>
    <lineage>
        <taxon>Eukaryota</taxon>
        <taxon>Metazoa</taxon>
        <taxon>Ecdysozoa</taxon>
        <taxon>Nematoda</taxon>
        <taxon>Chromadorea</taxon>
        <taxon>Rhabditida</taxon>
        <taxon>Tylenchina</taxon>
        <taxon>Panagrolaimomorpha</taxon>
        <taxon>Panagrolaimoidea</taxon>
        <taxon>Panagrolaimidae</taxon>
        <taxon>Panagrolaimus</taxon>
    </lineage>
</organism>
<proteinExistence type="predicted"/>
<evidence type="ECO:0000313" key="2">
    <source>
        <dbReference type="WBParaSite" id="ES5_v2.g18692.t1"/>
    </source>
</evidence>
<accession>A0AC34FMT0</accession>
<dbReference type="Proteomes" id="UP000887579">
    <property type="component" value="Unplaced"/>
</dbReference>
<name>A0AC34FMT0_9BILA</name>